<comment type="caution">
    <text evidence="3">The sequence shown here is derived from an EMBL/GenBank/DDBJ whole genome shotgun (WGS) entry which is preliminary data.</text>
</comment>
<protein>
    <recommendedName>
        <fullName evidence="5">Microcystin degradation protein MlrC</fullName>
    </recommendedName>
</protein>
<dbReference type="OrthoDB" id="9815420at2"/>
<feature type="domain" description="Microcystin LR degradation protein MlrC N-terminal" evidence="2">
    <location>
        <begin position="2"/>
        <end position="291"/>
    </location>
</feature>
<organism evidence="3 4">
    <name type="scientific">Actinophytocola xinjiangensis</name>
    <dbReference type="NCBI Taxonomy" id="485602"/>
    <lineage>
        <taxon>Bacteria</taxon>
        <taxon>Bacillati</taxon>
        <taxon>Actinomycetota</taxon>
        <taxon>Actinomycetes</taxon>
        <taxon>Pseudonocardiales</taxon>
        <taxon>Pseudonocardiaceae</taxon>
    </lineage>
</organism>
<evidence type="ECO:0000313" key="3">
    <source>
        <dbReference type="EMBL" id="OLF07400.1"/>
    </source>
</evidence>
<dbReference type="RefSeq" id="WP_075135992.1">
    <property type="nucleotide sequence ID" value="NZ_MSIF01000016.1"/>
</dbReference>
<dbReference type="EMBL" id="MSIF01000016">
    <property type="protein sequence ID" value="OLF07400.1"/>
    <property type="molecule type" value="Genomic_DNA"/>
</dbReference>
<evidence type="ECO:0000259" key="2">
    <source>
        <dbReference type="Pfam" id="PF07364"/>
    </source>
</evidence>
<dbReference type="Proteomes" id="UP000185696">
    <property type="component" value="Unassembled WGS sequence"/>
</dbReference>
<evidence type="ECO:0000259" key="1">
    <source>
        <dbReference type="Pfam" id="PF07171"/>
    </source>
</evidence>
<proteinExistence type="predicted"/>
<evidence type="ECO:0000313" key="4">
    <source>
        <dbReference type="Proteomes" id="UP000185696"/>
    </source>
</evidence>
<feature type="domain" description="Microcystin LR degradation protein MlrC C-terminal" evidence="1">
    <location>
        <begin position="301"/>
        <end position="478"/>
    </location>
</feature>
<keyword evidence="4" id="KW-1185">Reference proteome</keyword>
<dbReference type="InterPro" id="IPR010799">
    <property type="entry name" value="MlrC_C"/>
</dbReference>
<dbReference type="Pfam" id="PF07364">
    <property type="entry name" value="DUF1485"/>
    <property type="match status" value="1"/>
</dbReference>
<evidence type="ECO:0008006" key="5">
    <source>
        <dbReference type="Google" id="ProtNLM"/>
    </source>
</evidence>
<dbReference type="AlphaFoldDB" id="A0A7Z0WKX5"/>
<dbReference type="InterPro" id="IPR009197">
    <property type="entry name" value="MlrC"/>
</dbReference>
<name>A0A7Z0WKX5_9PSEU</name>
<sequence length="499" mass="51237">MRLAVLGLWHEANTFASVLADSAYVEAAGVLRGPEIVARHDGGTTTVAGYLAAGARHADVELVPLVMTTLVPAGPITSAALHPLVDEMVAALTAGGPFDGVLAALHGAAVAEDVLDVDGFLLGRFRDAVGPDVPIGVSLDLHANVSAAMCAHSDVLNTYRTNPHVDAREVAQEVAELVIRTVRGELRPTQAFAPLPAAINILCQNTGESPMRDALADARATMAQAGVLSVSVAEGYPYADVPEMGMAVVVVTDDDQAAAGRHARALAERVWARRAGFDTTAPGAAEAVALAAAAPAGPVLLLDVGDNIGGGSPGDSVVLLNAARDAGLANLLTIVWDPVSAAHCVEAGVDARVTLSIGARTDPETGPPVTATATVLALHHGVHEATEPVHAGLSSFDGGPTAAVRLDSGQTVILTSKVVPPFSTATLATVGLAPGDFAAIVAKGVHSPLAGYRPHVTEVVRVDTPGVTSADPRRFALRHRRRPMFPFEPETTYPEEDGV</sequence>
<reference evidence="3 4" key="1">
    <citation type="submission" date="2016-12" db="EMBL/GenBank/DDBJ databases">
        <title>The draft genome sequence of Actinophytocola xinjiangensis.</title>
        <authorList>
            <person name="Wang W."/>
            <person name="Yuan L."/>
        </authorList>
    </citation>
    <scope>NUCLEOTIDE SEQUENCE [LARGE SCALE GENOMIC DNA]</scope>
    <source>
        <strain evidence="3 4">CGMCC 4.4663</strain>
    </source>
</reference>
<gene>
    <name evidence="3" type="ORF">BLA60_27970</name>
</gene>
<accession>A0A7Z0WKX5</accession>
<dbReference type="Pfam" id="PF07171">
    <property type="entry name" value="MlrC_C"/>
    <property type="match status" value="1"/>
</dbReference>
<dbReference type="PIRSF" id="PIRSF012702">
    <property type="entry name" value="UCP012702"/>
    <property type="match status" value="1"/>
</dbReference>
<dbReference type="InterPro" id="IPR015995">
    <property type="entry name" value="MlrC_N"/>
</dbReference>